<evidence type="ECO:0000259" key="1">
    <source>
        <dbReference type="PROSITE" id="PS51819"/>
    </source>
</evidence>
<dbReference type="InterPro" id="IPR004360">
    <property type="entry name" value="Glyas_Fos-R_dOase_dom"/>
</dbReference>
<dbReference type="Proteomes" id="UP001157017">
    <property type="component" value="Unassembled WGS sequence"/>
</dbReference>
<evidence type="ECO:0000313" key="2">
    <source>
        <dbReference type="EMBL" id="GMA87589.1"/>
    </source>
</evidence>
<dbReference type="SUPFAM" id="SSF54593">
    <property type="entry name" value="Glyoxalase/Bleomycin resistance protein/Dihydroxybiphenyl dioxygenase"/>
    <property type="match status" value="1"/>
</dbReference>
<gene>
    <name evidence="2" type="ORF">GCM10025868_28390</name>
</gene>
<keyword evidence="3" id="KW-1185">Reference proteome</keyword>
<sequence length="137" mass="14687">MTSTRPEGATVLTDSKAFSGFSVRDVEEARAFYADVLGVRTEVHDGGIMTLHLGGGTDVIAYPKPNHQPAGFTVLNFPVPDVDAAVRVLAGRGVVFERYDGMPQDEHGVMHDNGPTIAWFTDPSGNICSVIEVQAQD</sequence>
<dbReference type="InterPro" id="IPR037523">
    <property type="entry name" value="VOC_core"/>
</dbReference>
<dbReference type="EMBL" id="BSUZ01000001">
    <property type="protein sequence ID" value="GMA87589.1"/>
    <property type="molecule type" value="Genomic_DNA"/>
</dbReference>
<comment type="caution">
    <text evidence="2">The sequence shown here is derived from an EMBL/GenBank/DDBJ whole genome shotgun (WGS) entry which is preliminary data.</text>
</comment>
<reference evidence="3" key="1">
    <citation type="journal article" date="2019" name="Int. J. Syst. Evol. Microbiol.">
        <title>The Global Catalogue of Microorganisms (GCM) 10K type strain sequencing project: providing services to taxonomists for standard genome sequencing and annotation.</title>
        <authorList>
            <consortium name="The Broad Institute Genomics Platform"/>
            <consortium name="The Broad Institute Genome Sequencing Center for Infectious Disease"/>
            <person name="Wu L."/>
            <person name="Ma J."/>
        </authorList>
    </citation>
    <scope>NUCLEOTIDE SEQUENCE [LARGE SCALE GENOMIC DNA]</scope>
    <source>
        <strain evidence="3">NBRC 108730</strain>
    </source>
</reference>
<feature type="domain" description="VOC" evidence="1">
    <location>
        <begin position="15"/>
        <end position="133"/>
    </location>
</feature>
<proteinExistence type="predicted"/>
<dbReference type="Pfam" id="PF00903">
    <property type="entry name" value="Glyoxalase"/>
    <property type="match status" value="1"/>
</dbReference>
<dbReference type="PROSITE" id="PS51819">
    <property type="entry name" value="VOC"/>
    <property type="match status" value="1"/>
</dbReference>
<name>A0ABQ6JKD0_9ACTN</name>
<organism evidence="2 3">
    <name type="scientific">Angustibacter aerolatus</name>
    <dbReference type="NCBI Taxonomy" id="1162965"/>
    <lineage>
        <taxon>Bacteria</taxon>
        <taxon>Bacillati</taxon>
        <taxon>Actinomycetota</taxon>
        <taxon>Actinomycetes</taxon>
        <taxon>Kineosporiales</taxon>
        <taxon>Kineosporiaceae</taxon>
    </lineage>
</organism>
<protein>
    <recommendedName>
        <fullName evidence="1">VOC domain-containing protein</fullName>
    </recommendedName>
</protein>
<dbReference type="InterPro" id="IPR029068">
    <property type="entry name" value="Glyas_Bleomycin-R_OHBP_Dase"/>
</dbReference>
<accession>A0ABQ6JKD0</accession>
<dbReference type="Gene3D" id="3.10.180.10">
    <property type="entry name" value="2,3-Dihydroxybiphenyl 1,2-Dioxygenase, domain 1"/>
    <property type="match status" value="1"/>
</dbReference>
<evidence type="ECO:0000313" key="3">
    <source>
        <dbReference type="Proteomes" id="UP001157017"/>
    </source>
</evidence>